<sequence>MASALAGNRLMTSVASKQTQCPRCLQHNGRVVDGHRSVCQHCSKSLRRVYQFCWACRREWPRTGSQAQGHACTLPNCALRAALLSEERIIDPKSAAFSCPFFRACPNCKELMTHNGVGCRFVTCPSCATEFCFRCLHEECSLEDEDAESFLYEDEEDEEETIETCFIVDNSEALQSL</sequence>
<dbReference type="SUPFAM" id="SSF57850">
    <property type="entry name" value="RING/U-box"/>
    <property type="match status" value="1"/>
</dbReference>
<accession>A0AAV6HEV7</accession>
<dbReference type="EMBL" id="JADWDJ010000002">
    <property type="protein sequence ID" value="KAG5284032.1"/>
    <property type="molecule type" value="Genomic_DNA"/>
</dbReference>
<evidence type="ECO:0008006" key="3">
    <source>
        <dbReference type="Google" id="ProtNLM"/>
    </source>
</evidence>
<proteinExistence type="predicted"/>
<evidence type="ECO:0000313" key="2">
    <source>
        <dbReference type="Proteomes" id="UP000823561"/>
    </source>
</evidence>
<dbReference type="Gene3D" id="1.20.120.1750">
    <property type="match status" value="1"/>
</dbReference>
<dbReference type="AlphaFoldDB" id="A0AAV6HEV7"/>
<gene>
    <name evidence="1" type="ORF">AALO_G00022210</name>
</gene>
<protein>
    <recommendedName>
        <fullName evidence="3">RBR-type E3 ubiquitin transferase</fullName>
    </recommendedName>
</protein>
<dbReference type="Pfam" id="PF22191">
    <property type="entry name" value="IBR_1"/>
    <property type="match status" value="1"/>
</dbReference>
<comment type="caution">
    <text evidence="1">The sequence shown here is derived from an EMBL/GenBank/DDBJ whole genome shotgun (WGS) entry which is preliminary data.</text>
</comment>
<reference evidence="1" key="1">
    <citation type="submission" date="2020-10" db="EMBL/GenBank/DDBJ databases">
        <title>Chromosome-scale genome assembly of the Allis shad, Alosa alosa.</title>
        <authorList>
            <person name="Margot Z."/>
            <person name="Christophe K."/>
            <person name="Cabau C."/>
            <person name="Louis A."/>
            <person name="Berthelot C."/>
            <person name="Parey E."/>
            <person name="Roest Crollius H."/>
            <person name="Montfort J."/>
            <person name="Robinson-Rechavi M."/>
            <person name="Bucao C."/>
            <person name="Bouchez O."/>
            <person name="Gislard M."/>
            <person name="Lluch J."/>
            <person name="Milhes M."/>
            <person name="Lampietro C."/>
            <person name="Lopez Roques C."/>
            <person name="Donnadieu C."/>
            <person name="Braasch I."/>
            <person name="Desvignes T."/>
            <person name="Postlethwait J."/>
            <person name="Bobe J."/>
            <person name="Guiguen Y."/>
        </authorList>
    </citation>
    <scope>NUCLEOTIDE SEQUENCE</scope>
    <source>
        <strain evidence="1">M-15738</strain>
        <tissue evidence="1">Blood</tissue>
    </source>
</reference>
<organism evidence="1 2">
    <name type="scientific">Alosa alosa</name>
    <name type="common">allis shad</name>
    <dbReference type="NCBI Taxonomy" id="278164"/>
    <lineage>
        <taxon>Eukaryota</taxon>
        <taxon>Metazoa</taxon>
        <taxon>Chordata</taxon>
        <taxon>Craniata</taxon>
        <taxon>Vertebrata</taxon>
        <taxon>Euteleostomi</taxon>
        <taxon>Actinopterygii</taxon>
        <taxon>Neopterygii</taxon>
        <taxon>Teleostei</taxon>
        <taxon>Clupei</taxon>
        <taxon>Clupeiformes</taxon>
        <taxon>Clupeoidei</taxon>
        <taxon>Clupeidae</taxon>
        <taxon>Alosa</taxon>
    </lineage>
</organism>
<name>A0AAV6HEV7_9TELE</name>
<dbReference type="Proteomes" id="UP000823561">
    <property type="component" value="Chromosome 2"/>
</dbReference>
<keyword evidence="2" id="KW-1185">Reference proteome</keyword>
<evidence type="ECO:0000313" key="1">
    <source>
        <dbReference type="EMBL" id="KAG5284032.1"/>
    </source>
</evidence>